<name>A0A0D8HIY0_9ACTN</name>
<dbReference type="AlphaFoldDB" id="A0A0D8HIY0"/>
<reference evidence="2 3" key="1">
    <citation type="submission" date="2015-01" db="EMBL/GenBank/DDBJ databases">
        <title>Draft genome of the acidophilic iron oxidizer Acidithrix ferrooxidans strain Py-F3.</title>
        <authorList>
            <person name="Poehlein A."/>
            <person name="Eisen S."/>
            <person name="Schloemann M."/>
            <person name="Johnson B.D."/>
            <person name="Daniel R."/>
            <person name="Muehling M."/>
        </authorList>
    </citation>
    <scope>NUCLEOTIDE SEQUENCE [LARGE SCALE GENOMIC DNA]</scope>
    <source>
        <strain evidence="2 3">Py-F3</strain>
    </source>
</reference>
<protein>
    <submittedName>
        <fullName evidence="2">Uncharacterized protein</fullName>
    </submittedName>
</protein>
<dbReference type="Proteomes" id="UP000032360">
    <property type="component" value="Unassembled WGS sequence"/>
</dbReference>
<keyword evidence="3" id="KW-1185">Reference proteome</keyword>
<accession>A0A0D8HIY0</accession>
<gene>
    <name evidence="2" type="ORF">AXFE_11820</name>
</gene>
<keyword evidence="1" id="KW-0175">Coiled coil</keyword>
<evidence type="ECO:0000313" key="3">
    <source>
        <dbReference type="Proteomes" id="UP000032360"/>
    </source>
</evidence>
<evidence type="ECO:0000313" key="2">
    <source>
        <dbReference type="EMBL" id="KJF17900.1"/>
    </source>
</evidence>
<dbReference type="PATRIC" id="fig|1280514.3.peg.1547"/>
<organism evidence="2 3">
    <name type="scientific">Acidithrix ferrooxidans</name>
    <dbReference type="NCBI Taxonomy" id="1280514"/>
    <lineage>
        <taxon>Bacteria</taxon>
        <taxon>Bacillati</taxon>
        <taxon>Actinomycetota</taxon>
        <taxon>Acidimicrobiia</taxon>
        <taxon>Acidimicrobiales</taxon>
        <taxon>Acidimicrobiaceae</taxon>
        <taxon>Acidithrix</taxon>
    </lineage>
</organism>
<dbReference type="RefSeq" id="WP_052604949.1">
    <property type="nucleotide sequence ID" value="NZ_JXYS01000027.1"/>
</dbReference>
<feature type="coiled-coil region" evidence="1">
    <location>
        <begin position="67"/>
        <end position="94"/>
    </location>
</feature>
<dbReference type="OrthoDB" id="5244140at2"/>
<proteinExistence type="predicted"/>
<comment type="caution">
    <text evidence="2">The sequence shown here is derived from an EMBL/GenBank/DDBJ whole genome shotgun (WGS) entry which is preliminary data.</text>
</comment>
<sequence length="144" mass="16513">MAAHDVEVEIDGAKDASARAQSKIIRDYLEALERNRPRRGRKRTRDTVEKQLALVEEQLNDADPLDRLHLIQKRIDLEAELVNLKNKVDIGELEERFVASAREYSDRKGISYDAWHALGIPNETLEKAGIDVPKVTTRRRRSAE</sequence>
<evidence type="ECO:0000256" key="1">
    <source>
        <dbReference type="SAM" id="Coils"/>
    </source>
</evidence>
<dbReference type="EMBL" id="JXYS01000027">
    <property type="protein sequence ID" value="KJF17900.1"/>
    <property type="molecule type" value="Genomic_DNA"/>
</dbReference>